<gene>
    <name evidence="1" type="ORF">TRIADDRAFT_57238</name>
</gene>
<protein>
    <submittedName>
        <fullName evidence="1">Uncharacterized protein</fullName>
    </submittedName>
</protein>
<proteinExistence type="predicted"/>
<dbReference type="InParanoid" id="B3RYW4"/>
<accession>B3RYW4</accession>
<dbReference type="Proteomes" id="UP000009022">
    <property type="component" value="Unassembled WGS sequence"/>
</dbReference>
<evidence type="ECO:0000313" key="2">
    <source>
        <dbReference type="Proteomes" id="UP000009022"/>
    </source>
</evidence>
<dbReference type="HOGENOM" id="CLU_1645905_0_0_1"/>
<organism evidence="1 2">
    <name type="scientific">Trichoplax adhaerens</name>
    <name type="common">Trichoplax reptans</name>
    <dbReference type="NCBI Taxonomy" id="10228"/>
    <lineage>
        <taxon>Eukaryota</taxon>
        <taxon>Metazoa</taxon>
        <taxon>Placozoa</taxon>
        <taxon>Uniplacotomia</taxon>
        <taxon>Trichoplacea</taxon>
        <taxon>Trichoplacidae</taxon>
        <taxon>Trichoplax</taxon>
    </lineage>
</organism>
<dbReference type="AlphaFoldDB" id="B3RYW4"/>
<dbReference type="EMBL" id="DS985246">
    <property type="protein sequence ID" value="EDV23740.1"/>
    <property type="molecule type" value="Genomic_DNA"/>
</dbReference>
<keyword evidence="2" id="KW-1185">Reference proteome</keyword>
<dbReference type="KEGG" id="tad:TRIADDRAFT_57238"/>
<evidence type="ECO:0000313" key="1">
    <source>
        <dbReference type="EMBL" id="EDV23740.1"/>
    </source>
</evidence>
<dbReference type="CTD" id="6754836"/>
<sequence length="161" mass="18839">MASSKITLKNDNKRGKDVGLDLYSFALRTRLMKTEEAIGVINAREEKILRQVTDSIDKLAKKSLEKYRFDYNAILKISEESRRRNQIFADKLRTYKEEEERVRVLRQAKKMKEKRRFLDDDYLHLQANCLSAIILLFSPLAHIGGDKFTFNCDNMISGNIF</sequence>
<reference evidence="1 2" key="1">
    <citation type="journal article" date="2008" name="Nature">
        <title>The Trichoplax genome and the nature of placozoans.</title>
        <authorList>
            <person name="Srivastava M."/>
            <person name="Begovic E."/>
            <person name="Chapman J."/>
            <person name="Putnam N.H."/>
            <person name="Hellsten U."/>
            <person name="Kawashima T."/>
            <person name="Kuo A."/>
            <person name="Mitros T."/>
            <person name="Salamov A."/>
            <person name="Carpenter M.L."/>
            <person name="Signorovitch A.Y."/>
            <person name="Moreno M.A."/>
            <person name="Kamm K."/>
            <person name="Grimwood J."/>
            <person name="Schmutz J."/>
            <person name="Shapiro H."/>
            <person name="Grigoriev I.V."/>
            <person name="Buss L.W."/>
            <person name="Schierwater B."/>
            <person name="Dellaporta S.L."/>
            <person name="Rokhsar D.S."/>
        </authorList>
    </citation>
    <scope>NUCLEOTIDE SEQUENCE [LARGE SCALE GENOMIC DNA]</scope>
    <source>
        <strain evidence="1 2">Grell-BS-1999</strain>
    </source>
</reference>
<dbReference type="GeneID" id="6754836"/>
<name>B3RYW4_TRIAD</name>
<dbReference type="RefSeq" id="XP_002113266.1">
    <property type="nucleotide sequence ID" value="XM_002113230.1"/>
</dbReference>